<comment type="caution">
    <text evidence="2">The sequence shown here is derived from an EMBL/GenBank/DDBJ whole genome shotgun (WGS) entry which is preliminary data.</text>
</comment>
<dbReference type="EMBL" id="CADEAL010004091">
    <property type="protein sequence ID" value="CAB1451477.1"/>
    <property type="molecule type" value="Genomic_DNA"/>
</dbReference>
<name>A0A9N7VEY4_PLEPL</name>
<evidence type="ECO:0000256" key="1">
    <source>
        <dbReference type="SAM" id="MobiDB-lite"/>
    </source>
</evidence>
<reference evidence="2" key="1">
    <citation type="submission" date="2020-03" db="EMBL/GenBank/DDBJ databases">
        <authorList>
            <person name="Weist P."/>
        </authorList>
    </citation>
    <scope>NUCLEOTIDE SEQUENCE</scope>
</reference>
<dbReference type="Proteomes" id="UP001153269">
    <property type="component" value="Unassembled WGS sequence"/>
</dbReference>
<proteinExistence type="predicted"/>
<feature type="region of interest" description="Disordered" evidence="1">
    <location>
        <begin position="1"/>
        <end position="34"/>
    </location>
</feature>
<sequence length="120" mass="13839">MAKTLLRASTRGNLQTSDPPTERHHPDRHNQQLISTSTCRSLVPSLRQESVPGTRRENVHLVHLNATEHFNFFFSGMRRLPFCFTVIGQFLPELHIMVMKIMKISHCSTNHQLFTVVHPL</sequence>
<organism evidence="2 3">
    <name type="scientific">Pleuronectes platessa</name>
    <name type="common">European plaice</name>
    <dbReference type="NCBI Taxonomy" id="8262"/>
    <lineage>
        <taxon>Eukaryota</taxon>
        <taxon>Metazoa</taxon>
        <taxon>Chordata</taxon>
        <taxon>Craniata</taxon>
        <taxon>Vertebrata</taxon>
        <taxon>Euteleostomi</taxon>
        <taxon>Actinopterygii</taxon>
        <taxon>Neopterygii</taxon>
        <taxon>Teleostei</taxon>
        <taxon>Neoteleostei</taxon>
        <taxon>Acanthomorphata</taxon>
        <taxon>Carangaria</taxon>
        <taxon>Pleuronectiformes</taxon>
        <taxon>Pleuronectoidei</taxon>
        <taxon>Pleuronectidae</taxon>
        <taxon>Pleuronectes</taxon>
    </lineage>
</organism>
<dbReference type="AlphaFoldDB" id="A0A9N7VEY4"/>
<accession>A0A9N7VEY4</accession>
<protein>
    <submittedName>
        <fullName evidence="2">Uncharacterized protein</fullName>
    </submittedName>
</protein>
<keyword evidence="3" id="KW-1185">Reference proteome</keyword>
<feature type="compositionally biased region" description="Polar residues" evidence="1">
    <location>
        <begin position="10"/>
        <end position="19"/>
    </location>
</feature>
<evidence type="ECO:0000313" key="2">
    <source>
        <dbReference type="EMBL" id="CAB1451477.1"/>
    </source>
</evidence>
<feature type="compositionally biased region" description="Basic and acidic residues" evidence="1">
    <location>
        <begin position="20"/>
        <end position="30"/>
    </location>
</feature>
<gene>
    <name evidence="2" type="ORF">PLEPLA_LOCUS39171</name>
</gene>
<evidence type="ECO:0000313" key="3">
    <source>
        <dbReference type="Proteomes" id="UP001153269"/>
    </source>
</evidence>